<comment type="caution">
    <text evidence="6">The sequence shown here is derived from an EMBL/GenBank/DDBJ whole genome shotgun (WGS) entry which is preliminary data.</text>
</comment>
<feature type="transmembrane region" description="Helical" evidence="5">
    <location>
        <begin position="73"/>
        <end position="91"/>
    </location>
</feature>
<dbReference type="Pfam" id="PF13564">
    <property type="entry name" value="DoxX_2"/>
    <property type="match status" value="1"/>
</dbReference>
<dbReference type="RefSeq" id="WP_009581535.1">
    <property type="nucleotide sequence ID" value="NZ_AMZN01000058.1"/>
</dbReference>
<keyword evidence="2 5" id="KW-0812">Transmembrane</keyword>
<dbReference type="EMBL" id="AMZN01000058">
    <property type="protein sequence ID" value="ELR70067.1"/>
    <property type="molecule type" value="Genomic_DNA"/>
</dbReference>
<evidence type="ECO:0000256" key="5">
    <source>
        <dbReference type="SAM" id="Phobius"/>
    </source>
</evidence>
<evidence type="ECO:0000313" key="6">
    <source>
        <dbReference type="EMBL" id="ELR70067.1"/>
    </source>
</evidence>
<dbReference type="InterPro" id="IPR032808">
    <property type="entry name" value="DoxX"/>
</dbReference>
<dbReference type="OrthoDB" id="7960583at2"/>
<dbReference type="PATRIC" id="fig|1237149.3.peg.3872"/>
<dbReference type="InterPro" id="IPR016944">
    <property type="entry name" value="UCP030066"/>
</dbReference>
<evidence type="ECO:0000256" key="1">
    <source>
        <dbReference type="ARBA" id="ARBA00004141"/>
    </source>
</evidence>
<keyword evidence="3 5" id="KW-1133">Transmembrane helix</keyword>
<feature type="transmembrane region" description="Helical" evidence="5">
    <location>
        <begin position="41"/>
        <end position="64"/>
    </location>
</feature>
<dbReference type="AlphaFoldDB" id="L8JRS5"/>
<feature type="transmembrane region" description="Helical" evidence="5">
    <location>
        <begin position="97"/>
        <end position="115"/>
    </location>
</feature>
<gene>
    <name evidence="6" type="ORF">C900_04108</name>
</gene>
<comment type="subcellular location">
    <subcellularLocation>
        <location evidence="1">Membrane</location>
        <topology evidence="1">Multi-pass membrane protein</topology>
    </subcellularLocation>
</comment>
<reference evidence="6 7" key="1">
    <citation type="submission" date="2012-12" db="EMBL/GenBank/DDBJ databases">
        <title>Genome assembly of Fulvivirga imtechensis AK7.</title>
        <authorList>
            <person name="Nupur N."/>
            <person name="Khatri I."/>
            <person name="Kumar R."/>
            <person name="Subramanian S."/>
            <person name="Pinnaka A."/>
        </authorList>
    </citation>
    <scope>NUCLEOTIDE SEQUENCE [LARGE SCALE GENOMIC DNA]</scope>
    <source>
        <strain evidence="6 7">AK7</strain>
    </source>
</reference>
<accession>L8JRS5</accession>
<dbReference type="GO" id="GO:0016020">
    <property type="term" value="C:membrane"/>
    <property type="evidence" value="ECO:0007669"/>
    <property type="project" value="UniProtKB-SubCell"/>
</dbReference>
<keyword evidence="7" id="KW-1185">Reference proteome</keyword>
<organism evidence="6 7">
    <name type="scientific">Fulvivirga imtechensis AK7</name>
    <dbReference type="NCBI Taxonomy" id="1237149"/>
    <lineage>
        <taxon>Bacteria</taxon>
        <taxon>Pseudomonadati</taxon>
        <taxon>Bacteroidota</taxon>
        <taxon>Cytophagia</taxon>
        <taxon>Cytophagales</taxon>
        <taxon>Fulvivirgaceae</taxon>
        <taxon>Fulvivirga</taxon>
    </lineage>
</organism>
<evidence type="ECO:0000313" key="7">
    <source>
        <dbReference type="Proteomes" id="UP000011135"/>
    </source>
</evidence>
<evidence type="ECO:0000256" key="2">
    <source>
        <dbReference type="ARBA" id="ARBA00022692"/>
    </source>
</evidence>
<proteinExistence type="predicted"/>
<dbReference type="PIRSF" id="PIRSF030066">
    <property type="entry name" value="UCP030066"/>
    <property type="match status" value="1"/>
</dbReference>
<evidence type="ECO:0008006" key="8">
    <source>
        <dbReference type="Google" id="ProtNLM"/>
    </source>
</evidence>
<protein>
    <recommendedName>
        <fullName evidence="8">DoxX-like family protein</fullName>
    </recommendedName>
</protein>
<name>L8JRS5_9BACT</name>
<evidence type="ECO:0000256" key="4">
    <source>
        <dbReference type="ARBA" id="ARBA00023136"/>
    </source>
</evidence>
<keyword evidence="4 5" id="KW-0472">Membrane</keyword>
<evidence type="ECO:0000256" key="3">
    <source>
        <dbReference type="ARBA" id="ARBA00022989"/>
    </source>
</evidence>
<sequence length="128" mass="14411">MKKRNKIIYWISTLWLALGMVSTGIVQLIKMEEEVDNFTTLGYPLYLMTILGICKMLGVVAVLVPKFPLIKEWAYAGFFFMMSGAIISHLASGDPSMELFGPALLLTLTAVSWYFRPSDRKIIAVQTK</sequence>
<dbReference type="eggNOG" id="ENOG5031BQE">
    <property type="taxonomic scope" value="Bacteria"/>
</dbReference>
<feature type="transmembrane region" description="Helical" evidence="5">
    <location>
        <begin position="7"/>
        <end position="29"/>
    </location>
</feature>
<dbReference type="Proteomes" id="UP000011135">
    <property type="component" value="Unassembled WGS sequence"/>
</dbReference>
<dbReference type="STRING" id="1237149.C900_04108"/>